<gene>
    <name evidence="2" type="ORF">POCULU_LOCUS10646</name>
</gene>
<accession>A0A9N9E6S3</accession>
<comment type="caution">
    <text evidence="2">The sequence shown here is derived from an EMBL/GenBank/DDBJ whole genome shotgun (WGS) entry which is preliminary data.</text>
</comment>
<feature type="non-terminal residue" evidence="2">
    <location>
        <position position="1"/>
    </location>
</feature>
<dbReference type="AlphaFoldDB" id="A0A9N9E6S3"/>
<reference evidence="2" key="1">
    <citation type="submission" date="2021-06" db="EMBL/GenBank/DDBJ databases">
        <authorList>
            <person name="Kallberg Y."/>
            <person name="Tangrot J."/>
            <person name="Rosling A."/>
        </authorList>
    </citation>
    <scope>NUCLEOTIDE SEQUENCE</scope>
    <source>
        <strain evidence="2">IA702</strain>
    </source>
</reference>
<evidence type="ECO:0000313" key="2">
    <source>
        <dbReference type="EMBL" id="CAG8664813.1"/>
    </source>
</evidence>
<dbReference type="EMBL" id="CAJVPJ010005905">
    <property type="protein sequence ID" value="CAG8664813.1"/>
    <property type="molecule type" value="Genomic_DNA"/>
</dbReference>
<sequence>PHSTWVQNQITEQLFSPTPNTNTKDNQLGKSIQPSSSNPLSTKSYKTS</sequence>
<dbReference type="Proteomes" id="UP000789572">
    <property type="component" value="Unassembled WGS sequence"/>
</dbReference>
<name>A0A9N9E6S3_9GLOM</name>
<evidence type="ECO:0000256" key="1">
    <source>
        <dbReference type="SAM" id="MobiDB-lite"/>
    </source>
</evidence>
<keyword evidence="3" id="KW-1185">Reference proteome</keyword>
<protein>
    <submittedName>
        <fullName evidence="2">8050_t:CDS:1</fullName>
    </submittedName>
</protein>
<evidence type="ECO:0000313" key="3">
    <source>
        <dbReference type="Proteomes" id="UP000789572"/>
    </source>
</evidence>
<feature type="region of interest" description="Disordered" evidence="1">
    <location>
        <begin position="1"/>
        <end position="48"/>
    </location>
</feature>
<proteinExistence type="predicted"/>
<organism evidence="2 3">
    <name type="scientific">Paraglomus occultum</name>
    <dbReference type="NCBI Taxonomy" id="144539"/>
    <lineage>
        <taxon>Eukaryota</taxon>
        <taxon>Fungi</taxon>
        <taxon>Fungi incertae sedis</taxon>
        <taxon>Mucoromycota</taxon>
        <taxon>Glomeromycotina</taxon>
        <taxon>Glomeromycetes</taxon>
        <taxon>Paraglomerales</taxon>
        <taxon>Paraglomeraceae</taxon>
        <taxon>Paraglomus</taxon>
    </lineage>
</organism>